<dbReference type="PANTHER" id="PTHR37285">
    <property type="entry name" value="SPORE WALL MATURATION PROTEIN DIT1"/>
    <property type="match status" value="1"/>
</dbReference>
<accession>A0A8G1RJB7</accession>
<sequence length="262" mass="29611">MCTVKEESDDSPARDVAKAILQVLADYTVNCQRGGPMSWENAEGFLPTIMSFDKTLGVLPDLGEELALQHLNGLCLNITQIYLPGAEVRISSEGLVHNDILGVPDEVVWDYGEALRQIAVDQNLAHIRFIRLADLLEHPRSTKEFYVTHASRLRRELTLRFQDPSFDPREAINADMDLLLTYRGYIKFLTKDLAHRPKLAKSERARVEEISQTARRMLARGQIYASAIKAQRGDYNAADGGARLIPVIDRLLYDYRVCLRLA</sequence>
<dbReference type="VEuPathDB" id="FungiDB:BO72DRAFT_500321"/>
<dbReference type="Pfam" id="PF05141">
    <property type="entry name" value="DIT1_PvcA"/>
    <property type="match status" value="1"/>
</dbReference>
<evidence type="ECO:0000313" key="2">
    <source>
        <dbReference type="Proteomes" id="UP000249789"/>
    </source>
</evidence>
<dbReference type="AlphaFoldDB" id="A0A8G1RJB7"/>
<protein>
    <submittedName>
        <fullName evidence="1">Uncharacterized protein</fullName>
    </submittedName>
</protein>
<organism evidence="1 2">
    <name type="scientific">Aspergillus fijiensis CBS 313.89</name>
    <dbReference type="NCBI Taxonomy" id="1448319"/>
    <lineage>
        <taxon>Eukaryota</taxon>
        <taxon>Fungi</taxon>
        <taxon>Dikarya</taxon>
        <taxon>Ascomycota</taxon>
        <taxon>Pezizomycotina</taxon>
        <taxon>Eurotiomycetes</taxon>
        <taxon>Eurotiomycetidae</taxon>
        <taxon>Eurotiales</taxon>
        <taxon>Aspergillaceae</taxon>
        <taxon>Aspergillus</taxon>
    </lineage>
</organism>
<dbReference type="InterPro" id="IPR007817">
    <property type="entry name" value="Isocyanide_synthase_DIT1"/>
</dbReference>
<reference evidence="1 2" key="1">
    <citation type="submission" date="2018-02" db="EMBL/GenBank/DDBJ databases">
        <title>The genomes of Aspergillus section Nigri reveals drivers in fungal speciation.</title>
        <authorList>
            <consortium name="DOE Joint Genome Institute"/>
            <person name="Vesth T.C."/>
            <person name="Nybo J."/>
            <person name="Theobald S."/>
            <person name="Brandl J."/>
            <person name="Frisvad J.C."/>
            <person name="Nielsen K.F."/>
            <person name="Lyhne E.K."/>
            <person name="Kogle M.E."/>
            <person name="Kuo A."/>
            <person name="Riley R."/>
            <person name="Clum A."/>
            <person name="Nolan M."/>
            <person name="Lipzen A."/>
            <person name="Salamov A."/>
            <person name="Henrissat B."/>
            <person name="Wiebenga A."/>
            <person name="De vries R.P."/>
            <person name="Grigoriev I.V."/>
            <person name="Mortensen U.H."/>
            <person name="Andersen M.R."/>
            <person name="Baker S.E."/>
        </authorList>
    </citation>
    <scope>NUCLEOTIDE SEQUENCE [LARGE SCALE GENOMIC DNA]</scope>
    <source>
        <strain evidence="1 2">CBS 313.89</strain>
    </source>
</reference>
<proteinExistence type="predicted"/>
<keyword evidence="2" id="KW-1185">Reference proteome</keyword>
<dbReference type="RefSeq" id="XP_040797203.1">
    <property type="nucleotide sequence ID" value="XM_040948896.1"/>
</dbReference>
<dbReference type="PANTHER" id="PTHR37285:SF6">
    <property type="entry name" value="BIOSYNTHESIS PROTEIN, PUTATIVE (AFU_ORTHOLOGUE AFUA_5G02660)-RELATED"/>
    <property type="match status" value="1"/>
</dbReference>
<dbReference type="OrthoDB" id="429813at2759"/>
<dbReference type="GeneID" id="63866229"/>
<evidence type="ECO:0000313" key="1">
    <source>
        <dbReference type="EMBL" id="RAK73193.1"/>
    </source>
</evidence>
<dbReference type="Proteomes" id="UP000249789">
    <property type="component" value="Unassembled WGS sequence"/>
</dbReference>
<name>A0A8G1RJB7_9EURO</name>
<gene>
    <name evidence="1" type="ORF">BO72DRAFT_500321</name>
</gene>
<dbReference type="EMBL" id="KZ824683">
    <property type="protein sequence ID" value="RAK73193.1"/>
    <property type="molecule type" value="Genomic_DNA"/>
</dbReference>